<keyword evidence="3" id="KW-1185">Reference proteome</keyword>
<gene>
    <name evidence="2" type="ORF">GO988_21950</name>
</gene>
<dbReference type="InterPro" id="IPR029044">
    <property type="entry name" value="Nucleotide-diphossugar_trans"/>
</dbReference>
<evidence type="ECO:0000313" key="2">
    <source>
        <dbReference type="EMBL" id="MVN79003.1"/>
    </source>
</evidence>
<dbReference type="GO" id="GO:0016740">
    <property type="term" value="F:transferase activity"/>
    <property type="evidence" value="ECO:0007669"/>
    <property type="project" value="UniProtKB-KW"/>
</dbReference>
<dbReference type="SUPFAM" id="SSF53448">
    <property type="entry name" value="Nucleotide-diphospho-sugar transferases"/>
    <property type="match status" value="1"/>
</dbReference>
<reference evidence="2 3" key="1">
    <citation type="submission" date="2019-12" db="EMBL/GenBank/DDBJ databases">
        <title>Hymenobacter sp. HMF4947 Genome sequencing and assembly.</title>
        <authorList>
            <person name="Kang H."/>
            <person name="Cha I."/>
            <person name="Kim H."/>
            <person name="Joh K."/>
        </authorList>
    </citation>
    <scope>NUCLEOTIDE SEQUENCE [LARGE SCALE GENOMIC DNA]</scope>
    <source>
        <strain evidence="2 3">HMF4947</strain>
    </source>
</reference>
<dbReference type="InterPro" id="IPR050256">
    <property type="entry name" value="Glycosyltransferase_2"/>
</dbReference>
<sequence>MKLSVVIPAYNEEESIGETLHALHAQLVAEQIDHEIVVTNDNSKDNTLSRLQALTREIPTLTFYTNPGPNGFGYAVRYGLERYQGDCVAVMMADLSDDPADLVRYYRKLQEGYDCVFGSRWIKGGRVIDYPGPKKYINRLANTIVKVLFRLRYNDCTNAFKLYRRGTMEGLKPFLSPHFNLTLELPLKAIVRGYSYAVIPNSWTNRQYGESKLKIKEMGSRYFFIMIYCLIEKYFSQGDFRKRETGSSAAAPGPRG</sequence>
<dbReference type="InterPro" id="IPR001173">
    <property type="entry name" value="Glyco_trans_2-like"/>
</dbReference>
<dbReference type="Gene3D" id="3.90.550.10">
    <property type="entry name" value="Spore Coat Polysaccharide Biosynthesis Protein SpsA, Chain A"/>
    <property type="match status" value="1"/>
</dbReference>
<accession>A0A7K1TKV0</accession>
<organism evidence="2 3">
    <name type="scientific">Hymenobacter ginkgonis</name>
    <dbReference type="NCBI Taxonomy" id="2682976"/>
    <lineage>
        <taxon>Bacteria</taxon>
        <taxon>Pseudomonadati</taxon>
        <taxon>Bacteroidota</taxon>
        <taxon>Cytophagia</taxon>
        <taxon>Cytophagales</taxon>
        <taxon>Hymenobacteraceae</taxon>
        <taxon>Hymenobacter</taxon>
    </lineage>
</organism>
<comment type="caution">
    <text evidence="2">The sequence shown here is derived from an EMBL/GenBank/DDBJ whole genome shotgun (WGS) entry which is preliminary data.</text>
</comment>
<proteinExistence type="predicted"/>
<dbReference type="Pfam" id="PF00535">
    <property type="entry name" value="Glycos_transf_2"/>
    <property type="match status" value="1"/>
</dbReference>
<name>A0A7K1TKV0_9BACT</name>
<dbReference type="PANTHER" id="PTHR48090">
    <property type="entry name" value="UNDECAPRENYL-PHOSPHATE 4-DEOXY-4-FORMAMIDO-L-ARABINOSE TRANSFERASE-RELATED"/>
    <property type="match status" value="1"/>
</dbReference>
<keyword evidence="2" id="KW-0808">Transferase</keyword>
<evidence type="ECO:0000313" key="3">
    <source>
        <dbReference type="Proteomes" id="UP000441336"/>
    </source>
</evidence>
<dbReference type="PANTHER" id="PTHR48090:SF7">
    <property type="entry name" value="RFBJ PROTEIN"/>
    <property type="match status" value="1"/>
</dbReference>
<feature type="domain" description="Glycosyltransferase 2-like" evidence="1">
    <location>
        <begin position="4"/>
        <end position="166"/>
    </location>
</feature>
<dbReference type="RefSeq" id="WP_157569695.1">
    <property type="nucleotide sequence ID" value="NZ_WQKZ01000008.1"/>
</dbReference>
<protein>
    <submittedName>
        <fullName evidence="2">Glycosyltransferase</fullName>
    </submittedName>
</protein>
<dbReference type="Proteomes" id="UP000441336">
    <property type="component" value="Unassembled WGS sequence"/>
</dbReference>
<evidence type="ECO:0000259" key="1">
    <source>
        <dbReference type="Pfam" id="PF00535"/>
    </source>
</evidence>
<dbReference type="EMBL" id="WQKZ01000008">
    <property type="protein sequence ID" value="MVN79003.1"/>
    <property type="molecule type" value="Genomic_DNA"/>
</dbReference>
<dbReference type="AlphaFoldDB" id="A0A7K1TKV0"/>
<dbReference type="CDD" id="cd04179">
    <property type="entry name" value="DPM_DPG-synthase_like"/>
    <property type="match status" value="1"/>
</dbReference>